<evidence type="ECO:0000313" key="2">
    <source>
        <dbReference type="Proteomes" id="UP000054776"/>
    </source>
</evidence>
<comment type="caution">
    <text evidence="1">The sequence shown here is derived from an EMBL/GenBank/DDBJ whole genome shotgun (WGS) entry which is preliminary data.</text>
</comment>
<accession>A0A0V0YTB3</accession>
<evidence type="ECO:0000313" key="1">
    <source>
        <dbReference type="EMBL" id="KRY03556.1"/>
    </source>
</evidence>
<proteinExistence type="predicted"/>
<protein>
    <submittedName>
        <fullName evidence="1">Uncharacterized protein</fullName>
    </submittedName>
</protein>
<keyword evidence="2" id="KW-1185">Reference proteome</keyword>
<dbReference type="EMBL" id="JYDH01005042">
    <property type="protein sequence ID" value="KRY03556.1"/>
    <property type="molecule type" value="Genomic_DNA"/>
</dbReference>
<reference evidence="1 2" key="1">
    <citation type="submission" date="2015-01" db="EMBL/GenBank/DDBJ databases">
        <title>Evolution of Trichinella species and genotypes.</title>
        <authorList>
            <person name="Korhonen P.K."/>
            <person name="Edoardo P."/>
            <person name="Giuseppe L.R."/>
            <person name="Gasser R.B."/>
        </authorList>
    </citation>
    <scope>NUCLEOTIDE SEQUENCE [LARGE SCALE GENOMIC DNA]</scope>
    <source>
        <strain evidence="1">ISS3</strain>
    </source>
</reference>
<dbReference type="AlphaFoldDB" id="A0A0V0YTB3"/>
<organism evidence="1 2">
    <name type="scientific">Trichinella spiralis</name>
    <name type="common">Trichina worm</name>
    <dbReference type="NCBI Taxonomy" id="6334"/>
    <lineage>
        <taxon>Eukaryota</taxon>
        <taxon>Metazoa</taxon>
        <taxon>Ecdysozoa</taxon>
        <taxon>Nematoda</taxon>
        <taxon>Enoplea</taxon>
        <taxon>Dorylaimia</taxon>
        <taxon>Trichinellida</taxon>
        <taxon>Trichinellidae</taxon>
        <taxon>Trichinella</taxon>
    </lineage>
</organism>
<gene>
    <name evidence="1" type="ORF">T01_8599</name>
</gene>
<name>A0A0V0YTB3_TRISP</name>
<dbReference type="InParanoid" id="A0A0V0YTB3"/>
<sequence length="44" mass="4831">MGSHLPLLFSGHRVLQLDDCLRLPSTTSIVPLYLLTVTILPDPS</sequence>
<dbReference type="Proteomes" id="UP000054776">
    <property type="component" value="Unassembled WGS sequence"/>
</dbReference>